<dbReference type="InterPro" id="IPR050923">
    <property type="entry name" value="Cell_Proc_Reg/RNA_Proc"/>
</dbReference>
<proteinExistence type="predicted"/>
<evidence type="ECO:0000256" key="1">
    <source>
        <dbReference type="SAM" id="MobiDB-lite"/>
    </source>
</evidence>
<dbReference type="AlphaFoldDB" id="A0A6A6W875"/>
<reference evidence="3" key="1">
    <citation type="journal article" date="2020" name="Stud. Mycol.">
        <title>101 Dothideomycetes genomes: a test case for predicting lifestyles and emergence of pathogens.</title>
        <authorList>
            <person name="Haridas S."/>
            <person name="Albert R."/>
            <person name="Binder M."/>
            <person name="Bloem J."/>
            <person name="Labutti K."/>
            <person name="Salamov A."/>
            <person name="Andreopoulos B."/>
            <person name="Baker S."/>
            <person name="Barry K."/>
            <person name="Bills G."/>
            <person name="Bluhm B."/>
            <person name="Cannon C."/>
            <person name="Castanera R."/>
            <person name="Culley D."/>
            <person name="Daum C."/>
            <person name="Ezra D."/>
            <person name="Gonzalez J."/>
            <person name="Henrissat B."/>
            <person name="Kuo A."/>
            <person name="Liang C."/>
            <person name="Lipzen A."/>
            <person name="Lutzoni F."/>
            <person name="Magnuson J."/>
            <person name="Mondo S."/>
            <person name="Nolan M."/>
            <person name="Ohm R."/>
            <person name="Pangilinan J."/>
            <person name="Park H.-J."/>
            <person name="Ramirez L."/>
            <person name="Alfaro M."/>
            <person name="Sun H."/>
            <person name="Tritt A."/>
            <person name="Yoshinaga Y."/>
            <person name="Zwiers L.-H."/>
            <person name="Turgeon B."/>
            <person name="Goodwin S."/>
            <person name="Spatafora J."/>
            <person name="Crous P."/>
            <person name="Grigoriev I."/>
        </authorList>
    </citation>
    <scope>NUCLEOTIDE SEQUENCE</scope>
    <source>
        <strain evidence="3">CBS 121739</strain>
    </source>
</reference>
<dbReference type="PANTHER" id="PTHR23308">
    <property type="entry name" value="NUCLEAR INHIBITOR OF PROTEIN PHOSPHATASE-1"/>
    <property type="match status" value="1"/>
</dbReference>
<feature type="domain" description="FHA" evidence="2">
    <location>
        <begin position="415"/>
        <end position="474"/>
    </location>
</feature>
<sequence length="504" mass="56840">MSWISNVAPRASPRLRVVLTPLTGESIAQPVDRRRSLTLFLSSIIPPGRRLEAVADAATKRRPYVSSPTHSSTIESSSSGAAYIQTIDCRLKSIAPVADVINILSSTNAPSHMTSHIHPDRLSRLPPDDSGSHRRIAYDKPQSPRRHTGRVIRHSASPHHTRHSPSDDDRAGRKRPRSNSRSPGRLPTKRGRENSRHERHRRDPSLESKPRVPAGTRNRDKYRRSRDSRERERSESRDRKITRPRSRSRDRQPRGTSPSPNRSSKRPRSTSPDRHRHRRRRSRSRSRSRDRYRHRSRKHSSSLSPSRRHRHSPSRKLSPARSPVRRSGPLASQNAAFNAELDPSAPPPVEKQKPNFANTGLLAKEANKVTGTNISLKYHEPPEARKPPASAPWSLVIFKDSACIGTTELNARSCWLIGREAKVADILVEHPSCSGQHAAIQFRYREKAGGKGRVKPYVIDLESRNGTSVDGEKVEGGRYMELRSGDVIRFGESSREYVLMCAKT</sequence>
<feature type="compositionally biased region" description="Basic and acidic residues" evidence="1">
    <location>
        <begin position="117"/>
        <end position="138"/>
    </location>
</feature>
<keyword evidence="4" id="KW-1185">Reference proteome</keyword>
<feature type="compositionally biased region" description="Basic and acidic residues" evidence="1">
    <location>
        <begin position="225"/>
        <end position="253"/>
    </location>
</feature>
<dbReference type="OrthoDB" id="444265at2759"/>
<accession>A0A6A6W875</accession>
<dbReference type="PROSITE" id="PS50006">
    <property type="entry name" value="FHA_DOMAIN"/>
    <property type="match status" value="1"/>
</dbReference>
<feature type="compositionally biased region" description="Basic and acidic residues" evidence="1">
    <location>
        <begin position="190"/>
        <end position="210"/>
    </location>
</feature>
<name>A0A6A6W875_9PEZI</name>
<dbReference type="RefSeq" id="XP_033600675.1">
    <property type="nucleotide sequence ID" value="XM_033748217.1"/>
</dbReference>
<dbReference type="Proteomes" id="UP000799437">
    <property type="component" value="Unassembled WGS sequence"/>
</dbReference>
<feature type="compositionally biased region" description="Basic residues" evidence="1">
    <location>
        <begin position="263"/>
        <end position="314"/>
    </location>
</feature>
<evidence type="ECO:0000313" key="4">
    <source>
        <dbReference type="Proteomes" id="UP000799437"/>
    </source>
</evidence>
<dbReference type="Gene3D" id="2.60.200.20">
    <property type="match status" value="1"/>
</dbReference>
<feature type="region of interest" description="Disordered" evidence="1">
    <location>
        <begin position="109"/>
        <end position="329"/>
    </location>
</feature>
<protein>
    <recommendedName>
        <fullName evidence="2">FHA domain-containing protein</fullName>
    </recommendedName>
</protein>
<gene>
    <name evidence="3" type="ORF">EJ05DRAFT_511044</name>
</gene>
<dbReference type="Pfam" id="PF00498">
    <property type="entry name" value="FHA"/>
    <property type="match status" value="1"/>
</dbReference>
<dbReference type="GeneID" id="54489271"/>
<dbReference type="InterPro" id="IPR000253">
    <property type="entry name" value="FHA_dom"/>
</dbReference>
<dbReference type="InterPro" id="IPR008984">
    <property type="entry name" value="SMAD_FHA_dom_sf"/>
</dbReference>
<dbReference type="CDD" id="cd22676">
    <property type="entry name" value="FHA_SNIP1_DDL-like"/>
    <property type="match status" value="1"/>
</dbReference>
<evidence type="ECO:0000313" key="3">
    <source>
        <dbReference type="EMBL" id="KAF2758224.1"/>
    </source>
</evidence>
<evidence type="ECO:0000259" key="2">
    <source>
        <dbReference type="PROSITE" id="PS50006"/>
    </source>
</evidence>
<dbReference type="SMART" id="SM00240">
    <property type="entry name" value="FHA"/>
    <property type="match status" value="1"/>
</dbReference>
<dbReference type="SUPFAM" id="SSF49879">
    <property type="entry name" value="SMAD/FHA domain"/>
    <property type="match status" value="1"/>
</dbReference>
<feature type="compositionally biased region" description="Basic residues" evidence="1">
    <location>
        <begin position="143"/>
        <end position="163"/>
    </location>
</feature>
<organism evidence="3 4">
    <name type="scientific">Pseudovirgaria hyperparasitica</name>
    <dbReference type="NCBI Taxonomy" id="470096"/>
    <lineage>
        <taxon>Eukaryota</taxon>
        <taxon>Fungi</taxon>
        <taxon>Dikarya</taxon>
        <taxon>Ascomycota</taxon>
        <taxon>Pezizomycotina</taxon>
        <taxon>Dothideomycetes</taxon>
        <taxon>Dothideomycetes incertae sedis</taxon>
        <taxon>Acrospermales</taxon>
        <taxon>Acrospermaceae</taxon>
        <taxon>Pseudovirgaria</taxon>
    </lineage>
</organism>
<dbReference type="EMBL" id="ML996572">
    <property type="protein sequence ID" value="KAF2758224.1"/>
    <property type="molecule type" value="Genomic_DNA"/>
</dbReference>